<dbReference type="Proteomes" id="UP000268350">
    <property type="component" value="Unassembled WGS sequence"/>
</dbReference>
<evidence type="ECO:0000256" key="1">
    <source>
        <dbReference type="SAM" id="MobiDB-lite"/>
    </source>
</evidence>
<feature type="non-terminal residue" evidence="2">
    <location>
        <position position="1"/>
    </location>
</feature>
<dbReference type="AlphaFoldDB" id="A0A3B0KVZ9"/>
<organism evidence="2 3">
    <name type="scientific">Drosophila guanche</name>
    <name type="common">Fruit fly</name>
    <dbReference type="NCBI Taxonomy" id="7266"/>
    <lineage>
        <taxon>Eukaryota</taxon>
        <taxon>Metazoa</taxon>
        <taxon>Ecdysozoa</taxon>
        <taxon>Arthropoda</taxon>
        <taxon>Hexapoda</taxon>
        <taxon>Insecta</taxon>
        <taxon>Pterygota</taxon>
        <taxon>Neoptera</taxon>
        <taxon>Endopterygota</taxon>
        <taxon>Diptera</taxon>
        <taxon>Brachycera</taxon>
        <taxon>Muscomorpha</taxon>
        <taxon>Ephydroidea</taxon>
        <taxon>Drosophilidae</taxon>
        <taxon>Drosophila</taxon>
        <taxon>Sophophora</taxon>
    </lineage>
</organism>
<feature type="compositionally biased region" description="Polar residues" evidence="1">
    <location>
        <begin position="58"/>
        <end position="68"/>
    </location>
</feature>
<feature type="non-terminal residue" evidence="2">
    <location>
        <position position="86"/>
    </location>
</feature>
<feature type="compositionally biased region" description="Low complexity" evidence="1">
    <location>
        <begin position="33"/>
        <end position="57"/>
    </location>
</feature>
<feature type="region of interest" description="Disordered" evidence="1">
    <location>
        <begin position="32"/>
        <end position="86"/>
    </location>
</feature>
<sequence>VSKQKLKNIARKSRLKATLTYLHAPALIEHTQKTTPKAITKTKATTNKSKSNKATQKPVTQPETSTQEFLKRFAEGKPHQSPSLHQ</sequence>
<gene>
    <name evidence="2" type="ORF">DGUA_6G020966</name>
</gene>
<keyword evidence="3" id="KW-1185">Reference proteome</keyword>
<name>A0A3B0KVZ9_DROGU</name>
<evidence type="ECO:0000313" key="2">
    <source>
        <dbReference type="EMBL" id="SPP90056.1"/>
    </source>
</evidence>
<evidence type="ECO:0000313" key="3">
    <source>
        <dbReference type="Proteomes" id="UP000268350"/>
    </source>
</evidence>
<proteinExistence type="predicted"/>
<feature type="compositionally biased region" description="Basic and acidic residues" evidence="1">
    <location>
        <begin position="69"/>
        <end position="78"/>
    </location>
</feature>
<dbReference type="EMBL" id="OUUW01000059">
    <property type="protein sequence ID" value="SPP90056.1"/>
    <property type="molecule type" value="Genomic_DNA"/>
</dbReference>
<accession>A0A3B0KVZ9</accession>
<protein>
    <submittedName>
        <fullName evidence="2">Uncharacterized protein</fullName>
    </submittedName>
</protein>
<reference evidence="3" key="1">
    <citation type="submission" date="2018-01" db="EMBL/GenBank/DDBJ databases">
        <authorList>
            <person name="Alioto T."/>
            <person name="Alioto T."/>
        </authorList>
    </citation>
    <scope>NUCLEOTIDE SEQUENCE [LARGE SCALE GENOMIC DNA]</scope>
</reference>